<evidence type="ECO:0000313" key="2">
    <source>
        <dbReference type="EMBL" id="KAG7307481.1"/>
    </source>
</evidence>
<feature type="non-terminal residue" evidence="2">
    <location>
        <position position="1"/>
    </location>
</feature>
<keyword evidence="3" id="KW-1185">Reference proteome</keyword>
<evidence type="ECO:0000256" key="1">
    <source>
        <dbReference type="SAM" id="MobiDB-lite"/>
    </source>
</evidence>
<gene>
    <name evidence="2" type="ORF">JYU34_007680</name>
</gene>
<accession>A0ABQ7QR16</accession>
<proteinExistence type="predicted"/>
<comment type="caution">
    <text evidence="2">The sequence shown here is derived from an EMBL/GenBank/DDBJ whole genome shotgun (WGS) entry which is preliminary data.</text>
</comment>
<protein>
    <submittedName>
        <fullName evidence="2">Uncharacterized protein</fullName>
    </submittedName>
</protein>
<dbReference type="EMBL" id="JAHIBW010000010">
    <property type="protein sequence ID" value="KAG7307481.1"/>
    <property type="molecule type" value="Genomic_DNA"/>
</dbReference>
<organism evidence="2 3">
    <name type="scientific">Plutella xylostella</name>
    <name type="common">Diamondback moth</name>
    <name type="synonym">Plutella maculipennis</name>
    <dbReference type="NCBI Taxonomy" id="51655"/>
    <lineage>
        <taxon>Eukaryota</taxon>
        <taxon>Metazoa</taxon>
        <taxon>Ecdysozoa</taxon>
        <taxon>Arthropoda</taxon>
        <taxon>Hexapoda</taxon>
        <taxon>Insecta</taxon>
        <taxon>Pterygota</taxon>
        <taxon>Neoptera</taxon>
        <taxon>Endopterygota</taxon>
        <taxon>Lepidoptera</taxon>
        <taxon>Glossata</taxon>
        <taxon>Ditrysia</taxon>
        <taxon>Yponomeutoidea</taxon>
        <taxon>Plutellidae</taxon>
        <taxon>Plutella</taxon>
    </lineage>
</organism>
<feature type="region of interest" description="Disordered" evidence="1">
    <location>
        <begin position="26"/>
        <end position="58"/>
    </location>
</feature>
<reference evidence="2 3" key="1">
    <citation type="submission" date="2021-06" db="EMBL/GenBank/DDBJ databases">
        <title>A haploid diamondback moth (Plutella xylostella L.) genome assembly resolves 31 chromosomes and identifies a diamide resistance mutation.</title>
        <authorList>
            <person name="Ward C.M."/>
            <person name="Perry K.D."/>
            <person name="Baker G."/>
            <person name="Powis K."/>
            <person name="Heckel D.G."/>
            <person name="Baxter S.W."/>
        </authorList>
    </citation>
    <scope>NUCLEOTIDE SEQUENCE [LARGE SCALE GENOMIC DNA]</scope>
    <source>
        <strain evidence="2 3">LV</strain>
        <tissue evidence="2">Single pupa</tissue>
    </source>
</reference>
<evidence type="ECO:0000313" key="3">
    <source>
        <dbReference type="Proteomes" id="UP000823941"/>
    </source>
</evidence>
<name>A0ABQ7QR16_PLUXY</name>
<sequence>GNYGGSATGAGETSRATCRELDPRCARAARAAGPRDQRHGPTAHCPQSIEAYGKPAIS</sequence>
<dbReference type="Proteomes" id="UP000823941">
    <property type="component" value="Chromosome 10"/>
</dbReference>